<comment type="caution">
    <text evidence="3">The sequence shown here is derived from an EMBL/GenBank/DDBJ whole genome shotgun (WGS) entry which is preliminary data.</text>
</comment>
<keyword evidence="4" id="KW-1185">Reference proteome</keyword>
<feature type="transmembrane region" description="Helical" evidence="2">
    <location>
        <begin position="22"/>
        <end position="39"/>
    </location>
</feature>
<dbReference type="EMBL" id="MDHH01000001">
    <property type="protein sequence ID" value="OUE03713.1"/>
    <property type="molecule type" value="Genomic_DNA"/>
</dbReference>
<gene>
    <name evidence="3" type="ORF">CMMCAS07_02105</name>
</gene>
<evidence type="ECO:0000313" key="4">
    <source>
        <dbReference type="Proteomes" id="UP000195062"/>
    </source>
</evidence>
<feature type="transmembrane region" description="Helical" evidence="2">
    <location>
        <begin position="45"/>
        <end position="65"/>
    </location>
</feature>
<organism evidence="3 4">
    <name type="scientific">Clavibacter michiganensis subsp. michiganensis</name>
    <dbReference type="NCBI Taxonomy" id="33013"/>
    <lineage>
        <taxon>Bacteria</taxon>
        <taxon>Bacillati</taxon>
        <taxon>Actinomycetota</taxon>
        <taxon>Actinomycetes</taxon>
        <taxon>Micrococcales</taxon>
        <taxon>Microbacteriaceae</taxon>
        <taxon>Clavibacter</taxon>
    </lineage>
</organism>
<sequence length="113" mass="12077">MSDDAGERPPGRPKRFDFPRRVAAWAAVLGGAVATYRGATGDLGSIFLITGPALMVLGVIGILVYRWMARRGCSRPSDQAARVRRPRSPSTLKRPAPSSPTTTRPAIRASTSS</sequence>
<dbReference type="Proteomes" id="UP000195062">
    <property type="component" value="Unassembled WGS sequence"/>
</dbReference>
<keyword evidence="2" id="KW-0812">Transmembrane</keyword>
<evidence type="ECO:0000256" key="2">
    <source>
        <dbReference type="SAM" id="Phobius"/>
    </source>
</evidence>
<feature type="region of interest" description="Disordered" evidence="1">
    <location>
        <begin position="72"/>
        <end position="113"/>
    </location>
</feature>
<keyword evidence="2" id="KW-0472">Membrane</keyword>
<dbReference type="AlphaFoldDB" id="A0A251XKI7"/>
<evidence type="ECO:0000256" key="1">
    <source>
        <dbReference type="SAM" id="MobiDB-lite"/>
    </source>
</evidence>
<protein>
    <submittedName>
        <fullName evidence="3">Uncharacterized protein</fullName>
    </submittedName>
</protein>
<evidence type="ECO:0000313" key="3">
    <source>
        <dbReference type="EMBL" id="OUE03713.1"/>
    </source>
</evidence>
<accession>A0A251XKI7</accession>
<reference evidence="3 4" key="1">
    <citation type="submission" date="2016-08" db="EMBL/GenBank/DDBJ databases">
        <title>Genome sequence of Clavibacter michiganensis subsp. michiganensis strain CASJ007.</title>
        <authorList>
            <person name="Thapa S.P."/>
            <person name="Coaker G."/>
        </authorList>
    </citation>
    <scope>NUCLEOTIDE SEQUENCE [LARGE SCALE GENOMIC DNA]</scope>
    <source>
        <strain evidence="3">CASJ007</strain>
    </source>
</reference>
<keyword evidence="2" id="KW-1133">Transmembrane helix</keyword>
<feature type="compositionally biased region" description="Low complexity" evidence="1">
    <location>
        <begin position="94"/>
        <end position="106"/>
    </location>
</feature>
<proteinExistence type="predicted"/>
<name>A0A251XKI7_CLAMM</name>